<dbReference type="Proteomes" id="UP000815677">
    <property type="component" value="Unassembled WGS sequence"/>
</dbReference>
<proteinExistence type="predicted"/>
<organism evidence="2 3">
    <name type="scientific">Mycena chlorophos</name>
    <name type="common">Agaric fungus</name>
    <name type="synonym">Agaricus chlorophos</name>
    <dbReference type="NCBI Taxonomy" id="658473"/>
    <lineage>
        <taxon>Eukaryota</taxon>
        <taxon>Fungi</taxon>
        <taxon>Dikarya</taxon>
        <taxon>Basidiomycota</taxon>
        <taxon>Agaricomycotina</taxon>
        <taxon>Agaricomycetes</taxon>
        <taxon>Agaricomycetidae</taxon>
        <taxon>Agaricales</taxon>
        <taxon>Marasmiineae</taxon>
        <taxon>Mycenaceae</taxon>
        <taxon>Mycena</taxon>
    </lineage>
</organism>
<feature type="compositionally biased region" description="Basic and acidic residues" evidence="1">
    <location>
        <begin position="486"/>
        <end position="499"/>
    </location>
</feature>
<protein>
    <recommendedName>
        <fullName evidence="4">F-box domain-containing protein</fullName>
    </recommendedName>
</protein>
<sequence>MSHQPSFALDHNVPSETGMYVYFVSLVHPAKFDAQGSQLPSELRLEIAGHTQDLHTLGSMCLASRAMRESAVKQLFSVVVFSWLEDLSYWHEVLSRTPRLSNTVKTVEFSGLDHTLSRVTGGKGKSRVPWKKAPIHPSIPPFSRAHTVIWNALSYGERTEPEVTELMVSYMALFPALRTLEVHHIHFEAFGPFSRLLSSCSLLKYAVFNGVEVWEPESESEVESDWDEEQIDLHRTRASESNTLLQVASFDLTSLEQLSIMGSGGYTDALLERSSPRNLTHLVVRGSPESGEPPQDMQMGTLLGTLATVSRLVHLRIDPSFNSTGSWSLDHDTSPRPLSQTFSFPILKSLTLELRKNRHAQVFLRCIEADNLTALALQIGLEFDWDEEEHLASITEHVFPWDPSGEETMRSMLTNQFPALDEVRFQPYTDRQSKVHWSRRLRGRMEYKLRRRLNRTRTLIVADFLTVEWLDENLAPVVYGRNGKPRHCEYDESSGREPSTDEESDHELEDWEYDEWDEETEGPPPKRKWTEEDERAYRREMLAELDSDDGLDWDL</sequence>
<evidence type="ECO:0000256" key="1">
    <source>
        <dbReference type="SAM" id="MobiDB-lite"/>
    </source>
</evidence>
<accession>A0ABQ0LC96</accession>
<evidence type="ECO:0008006" key="4">
    <source>
        <dbReference type="Google" id="ProtNLM"/>
    </source>
</evidence>
<evidence type="ECO:0000313" key="2">
    <source>
        <dbReference type="EMBL" id="GAT48733.1"/>
    </source>
</evidence>
<keyword evidence="3" id="KW-1185">Reference proteome</keyword>
<name>A0ABQ0LC96_MYCCL</name>
<feature type="compositionally biased region" description="Acidic residues" evidence="1">
    <location>
        <begin position="500"/>
        <end position="521"/>
    </location>
</feature>
<feature type="region of interest" description="Disordered" evidence="1">
    <location>
        <begin position="481"/>
        <end position="533"/>
    </location>
</feature>
<dbReference type="EMBL" id="DF844911">
    <property type="protein sequence ID" value="GAT48733.1"/>
    <property type="molecule type" value="Genomic_DNA"/>
</dbReference>
<gene>
    <name evidence="2" type="ORF">MCHLO_06112</name>
</gene>
<evidence type="ECO:0000313" key="3">
    <source>
        <dbReference type="Proteomes" id="UP000815677"/>
    </source>
</evidence>
<reference evidence="2" key="1">
    <citation type="submission" date="2014-09" db="EMBL/GenBank/DDBJ databases">
        <title>Genome sequence of the luminous mushroom Mycena chlorophos for searching fungal bioluminescence genes.</title>
        <authorList>
            <person name="Tanaka Y."/>
            <person name="Kasuga D."/>
            <person name="Oba Y."/>
            <person name="Hase S."/>
            <person name="Sato K."/>
            <person name="Oba Y."/>
            <person name="Sakakibara Y."/>
        </authorList>
    </citation>
    <scope>NUCLEOTIDE SEQUENCE</scope>
</reference>